<evidence type="ECO:0000256" key="4">
    <source>
        <dbReference type="ARBA" id="ARBA00022989"/>
    </source>
</evidence>
<comment type="subcellular location">
    <subcellularLocation>
        <location evidence="1 6">Membrane</location>
        <topology evidence="1 6">Multi-pass membrane protein</topology>
    </subcellularLocation>
</comment>
<feature type="compositionally biased region" description="Low complexity" evidence="7">
    <location>
        <begin position="848"/>
        <end position="862"/>
    </location>
</feature>
<feature type="region of interest" description="Disordered" evidence="7">
    <location>
        <begin position="440"/>
        <end position="501"/>
    </location>
</feature>
<evidence type="ECO:0000256" key="6">
    <source>
        <dbReference type="RuleBase" id="RU280814"/>
    </source>
</evidence>
<sequence length="956" mass="108660">MWLLARLRSRTPQLLVHVRHHSNSGIYGLYMTAKYESKPVCSEYGGGMKEFVFEDQDCFEGVLEEKHFLNSQERQSIVYHMLNNLRATEGEEVEGIKFLQGEPIIPKLVSRQVVSGVFPLHCRPDLIDLRISWVHAFGQKQPLDDICHYFGVKIGLYFAFLGHYTLWLLLPSVMGICMWMLRFLDQWWEDVSWVLYSIFNIFWATVYLVHWRRTSAALAYKWGTFDKKDDLLKDPRPLYQGDLQKSPVTGNMEPVYPDWKRNVFRYFVSMPIIIFFQLFVLAIMLLTFKLDEWLNALATQGDIPSFLGFMPKVLLCLFLTVLDDVYRKVAVWLNNKENYRLQETHDNNLILKLLLVQFVSSFLPLFYIAFYLRDMNRLRDQLAALLITRQIIGNFSEALVPYVMWKSRLYKLGYNMTARMSSATLDREVEKVAQEYRRRLVRPRERNTAEEKSKDNSEHQKPAMDRYRAHRKDSKKTTENVGEEEEGKETEEVEGHLTQAEAESTMPVYDDTYTDYLEMAIQFGHVIIFSTAFPLAALCSLLNNIVEIRSDAFKLCYTHQRPFGVRVENIGIWQDVLEAMVLVAVMVNAALIGMSGVMDRLVPGLSDVSMVLLLVSVEHIILFIKFALSFAIPHVPQWVATEMAKVEFQRRQSQKQMESAGTSNNTSDVRERLPRTRSKESESSDYASPKSPDSITPPPRRSPSASASSSSLTSSSPASSPSFSQARNQSLVSHRPQNFANSQPEDRLRTRTHLSGVSGPQNPWKEECEMNSGPVSPACPYKDFPHSSKAPGCTDADRAPEKGVAVYKNFWEPDRQIYRRTNSGTSRTNSGMCRIIVRQDSAERNVAHSHSATSPATSSFSSREQVLTSKRSVSSLSDTAPPSPQGSVPSPPVDTMASLIKDIVSSHLQTASFHSKGSMQDKDNKSVSTKLLLMSSSPGESSVDDNRKHSKSSSHV</sequence>
<feature type="transmembrane region" description="Helical" evidence="6">
    <location>
        <begin position="610"/>
        <end position="632"/>
    </location>
</feature>
<gene>
    <name evidence="9" type="ORF">C0Q70_20012</name>
</gene>
<feature type="compositionally biased region" description="Acidic residues" evidence="7">
    <location>
        <begin position="481"/>
        <end position="492"/>
    </location>
</feature>
<accession>A0A2T7NEC3</accession>
<evidence type="ECO:0000256" key="7">
    <source>
        <dbReference type="SAM" id="MobiDB-lite"/>
    </source>
</evidence>
<evidence type="ECO:0000256" key="1">
    <source>
        <dbReference type="ARBA" id="ARBA00004141"/>
    </source>
</evidence>
<dbReference type="AlphaFoldDB" id="A0A2T7NEC3"/>
<keyword evidence="4 6" id="KW-1133">Transmembrane helix</keyword>
<dbReference type="InterPro" id="IPR049452">
    <property type="entry name" value="Anoctamin_TM"/>
</dbReference>
<comment type="caution">
    <text evidence="9">The sequence shown here is derived from an EMBL/GenBank/DDBJ whole genome shotgun (WGS) entry which is preliminary data.</text>
</comment>
<feature type="transmembrane region" description="Helical" evidence="6">
    <location>
        <begin position="382"/>
        <end position="405"/>
    </location>
</feature>
<comment type="caution">
    <text evidence="6">Lacks conserved residue(s) required for the propagation of feature annotation.</text>
</comment>
<feature type="compositionally biased region" description="Basic and acidic residues" evidence="7">
    <location>
        <begin position="668"/>
        <end position="682"/>
    </location>
</feature>
<proteinExistence type="inferred from homology"/>
<dbReference type="PANTHER" id="PTHR12308">
    <property type="entry name" value="ANOCTAMIN"/>
    <property type="match status" value="1"/>
</dbReference>
<keyword evidence="3 6" id="KW-0812">Transmembrane</keyword>
<feature type="transmembrane region" description="Helical" evidence="6">
    <location>
        <begin position="266"/>
        <end position="286"/>
    </location>
</feature>
<feature type="compositionally biased region" description="Polar residues" evidence="7">
    <location>
        <begin position="654"/>
        <end position="667"/>
    </location>
</feature>
<feature type="region of interest" description="Disordered" evidence="7">
    <location>
        <begin position="911"/>
        <end position="956"/>
    </location>
</feature>
<keyword evidence="10" id="KW-1185">Reference proteome</keyword>
<feature type="transmembrane region" description="Helical" evidence="6">
    <location>
        <begin position="193"/>
        <end position="211"/>
    </location>
</feature>
<feature type="transmembrane region" description="Helical" evidence="6">
    <location>
        <begin position="156"/>
        <end position="181"/>
    </location>
</feature>
<feature type="transmembrane region" description="Helical" evidence="6">
    <location>
        <begin position="306"/>
        <end position="326"/>
    </location>
</feature>
<dbReference type="GO" id="GO:0005886">
    <property type="term" value="C:plasma membrane"/>
    <property type="evidence" value="ECO:0007669"/>
    <property type="project" value="TreeGrafter"/>
</dbReference>
<feature type="compositionally biased region" description="Basic and acidic residues" evidence="7">
    <location>
        <begin position="440"/>
        <end position="467"/>
    </location>
</feature>
<dbReference type="Proteomes" id="UP000245119">
    <property type="component" value="Linkage Group LG13"/>
</dbReference>
<feature type="compositionally biased region" description="Pro residues" evidence="7">
    <location>
        <begin position="881"/>
        <end position="892"/>
    </location>
</feature>
<feature type="transmembrane region" description="Helical" evidence="6">
    <location>
        <begin position="349"/>
        <end position="370"/>
    </location>
</feature>
<organism evidence="9 10">
    <name type="scientific">Pomacea canaliculata</name>
    <name type="common">Golden apple snail</name>
    <dbReference type="NCBI Taxonomy" id="400727"/>
    <lineage>
        <taxon>Eukaryota</taxon>
        <taxon>Metazoa</taxon>
        <taxon>Spiralia</taxon>
        <taxon>Lophotrochozoa</taxon>
        <taxon>Mollusca</taxon>
        <taxon>Gastropoda</taxon>
        <taxon>Caenogastropoda</taxon>
        <taxon>Architaenioglossa</taxon>
        <taxon>Ampullarioidea</taxon>
        <taxon>Ampullariidae</taxon>
        <taxon>Pomacea</taxon>
    </lineage>
</organism>
<feature type="compositionally biased region" description="Polar residues" evidence="7">
    <location>
        <begin position="725"/>
        <end position="743"/>
    </location>
</feature>
<evidence type="ECO:0000256" key="3">
    <source>
        <dbReference type="ARBA" id="ARBA00022692"/>
    </source>
</evidence>
<feature type="compositionally biased region" description="Low complexity" evidence="7">
    <location>
        <begin position="702"/>
        <end position="724"/>
    </location>
</feature>
<dbReference type="Pfam" id="PF04547">
    <property type="entry name" value="Anoctamin"/>
    <property type="match status" value="1"/>
</dbReference>
<dbReference type="InterPro" id="IPR007632">
    <property type="entry name" value="Anoctamin"/>
</dbReference>
<comment type="similarity">
    <text evidence="2 6">Belongs to the anoctamin family.</text>
</comment>
<feature type="transmembrane region" description="Helical" evidence="6">
    <location>
        <begin position="579"/>
        <end position="598"/>
    </location>
</feature>
<dbReference type="GO" id="GO:0005254">
    <property type="term" value="F:chloride channel activity"/>
    <property type="evidence" value="ECO:0007669"/>
    <property type="project" value="TreeGrafter"/>
</dbReference>
<dbReference type="EMBL" id="PZQS01000013">
    <property type="protein sequence ID" value="PVD19523.1"/>
    <property type="molecule type" value="Genomic_DNA"/>
</dbReference>
<evidence type="ECO:0000256" key="2">
    <source>
        <dbReference type="ARBA" id="ARBA00009671"/>
    </source>
</evidence>
<evidence type="ECO:0000259" key="8">
    <source>
        <dbReference type="Pfam" id="PF04547"/>
    </source>
</evidence>
<feature type="compositionally biased region" description="Polar residues" evidence="7">
    <location>
        <begin position="926"/>
        <end position="940"/>
    </location>
</feature>
<keyword evidence="5 6" id="KW-0472">Membrane</keyword>
<evidence type="ECO:0000313" key="9">
    <source>
        <dbReference type="EMBL" id="PVD19523.1"/>
    </source>
</evidence>
<dbReference type="PANTHER" id="PTHR12308:SF51">
    <property type="entry name" value="ANOCTAMIN-8"/>
    <property type="match status" value="1"/>
</dbReference>
<reference evidence="9 10" key="1">
    <citation type="submission" date="2018-04" db="EMBL/GenBank/DDBJ databases">
        <title>The genome of golden apple snail Pomacea canaliculata provides insight into stress tolerance and invasive adaptation.</title>
        <authorList>
            <person name="Liu C."/>
            <person name="Liu B."/>
            <person name="Ren Y."/>
            <person name="Zhang Y."/>
            <person name="Wang H."/>
            <person name="Li S."/>
            <person name="Jiang F."/>
            <person name="Yin L."/>
            <person name="Zhang G."/>
            <person name="Qian W."/>
            <person name="Fan W."/>
        </authorList>
    </citation>
    <scope>NUCLEOTIDE SEQUENCE [LARGE SCALE GENOMIC DNA]</scope>
    <source>
        <strain evidence="9">SZHN2017</strain>
        <tissue evidence="9">Muscle</tissue>
    </source>
</reference>
<evidence type="ECO:0000256" key="5">
    <source>
        <dbReference type="ARBA" id="ARBA00023136"/>
    </source>
</evidence>
<feature type="region of interest" description="Disordered" evidence="7">
    <location>
        <begin position="650"/>
        <end position="769"/>
    </location>
</feature>
<evidence type="ECO:0000313" key="10">
    <source>
        <dbReference type="Proteomes" id="UP000245119"/>
    </source>
</evidence>
<feature type="region of interest" description="Disordered" evidence="7">
    <location>
        <begin position="844"/>
        <end position="895"/>
    </location>
</feature>
<protein>
    <recommendedName>
        <fullName evidence="6">Anoctamin</fullName>
    </recommendedName>
</protein>
<feature type="domain" description="Anoctamin transmembrane" evidence="8">
    <location>
        <begin position="146"/>
        <end position="645"/>
    </location>
</feature>
<feature type="compositionally biased region" description="Polar residues" evidence="7">
    <location>
        <begin position="863"/>
        <end position="880"/>
    </location>
</feature>
<name>A0A2T7NEC3_POMCA</name>
<feature type="transmembrane region" description="Helical" evidence="6">
    <location>
        <begin position="526"/>
        <end position="546"/>
    </location>
</feature>
<dbReference type="OrthoDB" id="296386at2759"/>